<comment type="caution">
    <text evidence="3">The sequence shown here is derived from an EMBL/GenBank/DDBJ whole genome shotgun (WGS) entry which is preliminary data.</text>
</comment>
<feature type="compositionally biased region" description="Basic and acidic residues" evidence="2">
    <location>
        <begin position="149"/>
        <end position="167"/>
    </location>
</feature>
<evidence type="ECO:0000313" key="3">
    <source>
        <dbReference type="EMBL" id="RMY62496.1"/>
    </source>
</evidence>
<feature type="compositionally biased region" description="Basic and acidic residues" evidence="2">
    <location>
        <begin position="806"/>
        <end position="820"/>
    </location>
</feature>
<dbReference type="AlphaFoldDB" id="A0A3M7DEW4"/>
<feature type="coiled-coil region" evidence="1">
    <location>
        <begin position="315"/>
        <end position="342"/>
    </location>
</feature>
<evidence type="ECO:0000313" key="4">
    <source>
        <dbReference type="Proteomes" id="UP000269276"/>
    </source>
</evidence>
<feature type="compositionally biased region" description="Basic and acidic residues" evidence="2">
    <location>
        <begin position="651"/>
        <end position="663"/>
    </location>
</feature>
<protein>
    <submittedName>
        <fullName evidence="3">Uncharacterized protein</fullName>
    </submittedName>
</protein>
<feature type="region of interest" description="Disordered" evidence="2">
    <location>
        <begin position="777"/>
        <end position="1062"/>
    </location>
</feature>
<reference evidence="3 4" key="1">
    <citation type="journal article" date="2018" name="BMC Genomics">
        <title>Genomic evidence for intraspecific hybridization in a clonal and extremely halotolerant yeast.</title>
        <authorList>
            <person name="Gostincar C."/>
            <person name="Stajich J.E."/>
            <person name="Zupancic J."/>
            <person name="Zalar P."/>
            <person name="Gunde-Cimerman N."/>
        </authorList>
    </citation>
    <scope>NUCLEOTIDE SEQUENCE [LARGE SCALE GENOMIC DNA]</scope>
    <source>
        <strain evidence="3 4">EXF-2682</strain>
    </source>
</reference>
<dbReference type="Proteomes" id="UP000269276">
    <property type="component" value="Unassembled WGS sequence"/>
</dbReference>
<feature type="coiled-coil region" evidence="1">
    <location>
        <begin position="99"/>
        <end position="126"/>
    </location>
</feature>
<sequence length="1091" mass="126520">MDGPTFQLELHQLKQQIAELANKRRVPTAATRPDTSSPTSYDAFSQQLGDLKTNLEDLDGRLHAARAESQANIPWSQCTANPQVDYQGVPSDPMLWRILKSLQNDVRSADSRIIGLERSISDLEDRIDRAQPQFTPPGSTNGSASSWNEQERTEDARSKAAESRLSEAEAFPQEQMLRQKLELASVTMSTLKKYNKTMLKQNCQLDEENAKVMRDMIALNAGLHGINTQSSSSITQAAKRTEAVDHETHSGMQDTLYEPHGHYQDVDENAAIPPGAVAFRNLEIARLDEQLCRTQEELRASEQHLADKEVELDHMHRIRETSAEAEERIASMQNSLLDREKEIVQLSEVMRGKDHKIERLSADCRQMYRNSQQGLTELREASASTQSLLGNLERQKCQWDEERAQLMREHQDEMRKMQALCEYKDEVAEEQNRVIAEGARLIRLRDDEIDRLDRRFKAAVDDVGHERRKNSRLTRLLRERDDEIGAMKAGIEHACIIPRRSPRDRDGDLKYPDKQLSLLKARLEVCSQVAGVLGPNDYDLVEHSHPDGRFQAFAVSLKGPKKSYKLLDEPAMLAHQDVPKKSQQPNENDVRLSDEMQSGPAWQHHARHATVPSSGKPNLHGRDGDNAARTGPESFSKEVRYIDGNGNTIDDDLRERPQARPDTSRQLQAAQSHPNAHLQYPANGSPVAAQEKSRSKRHGPPLSDSTYWPPLPAPVMPHRMHSVGDLRSTSRPTWHDTEQAGRRVTTVTLQQTLRSSCGPTSQHMTSHVPASMFRDPAMLKHPSSKMPSPSYPDDLPRSRERRSPRRPRDLSRGYDDDHDFRQRRRHPSRHDSPRDSGSRPSKPRDDYDASDEDDLVARKPSSREKRRHGHRPSDDSPPLPRPPIGKDRDEEDDYKPRRRRHEDDEPRRRRRDYDEPPAPRRKDGMRDYAREDDDRRYKRSDRHRRHYDDDDSDPEPPAPRRRRDKERDRDRYEDRGYRTDGAPRRRDRDDYDRGYKTDYNRDSRRDRERRREKERSRGDDYDRYDKYDRRDRDRRDDRDRRRSDRDRDGRHQPKKKKDLGEMIQTGQKHWNKVEPVAKPMLNALAKKYLES</sequence>
<dbReference type="EMBL" id="QWIP01000496">
    <property type="protein sequence ID" value="RMY62496.1"/>
    <property type="molecule type" value="Genomic_DNA"/>
</dbReference>
<evidence type="ECO:0000256" key="2">
    <source>
        <dbReference type="SAM" id="MobiDB-lite"/>
    </source>
</evidence>
<gene>
    <name evidence="3" type="ORF">D0863_10956</name>
</gene>
<proteinExistence type="predicted"/>
<feature type="compositionally biased region" description="Polar residues" evidence="2">
    <location>
        <begin position="132"/>
        <end position="148"/>
    </location>
</feature>
<feature type="region of interest" description="Disordered" evidence="2">
    <location>
        <begin position="130"/>
        <end position="171"/>
    </location>
</feature>
<evidence type="ECO:0000256" key="1">
    <source>
        <dbReference type="SAM" id="Coils"/>
    </source>
</evidence>
<feature type="compositionally biased region" description="Polar residues" evidence="2">
    <location>
        <begin position="664"/>
        <end position="674"/>
    </location>
</feature>
<feature type="compositionally biased region" description="Basic and acidic residues" evidence="2">
    <location>
        <begin position="965"/>
        <end position="1051"/>
    </location>
</feature>
<accession>A0A3M7DEW4</accession>
<organism evidence="3 4">
    <name type="scientific">Hortaea werneckii</name>
    <name type="common">Black yeast</name>
    <name type="synonym">Cladosporium werneckii</name>
    <dbReference type="NCBI Taxonomy" id="91943"/>
    <lineage>
        <taxon>Eukaryota</taxon>
        <taxon>Fungi</taxon>
        <taxon>Dikarya</taxon>
        <taxon>Ascomycota</taxon>
        <taxon>Pezizomycotina</taxon>
        <taxon>Dothideomycetes</taxon>
        <taxon>Dothideomycetidae</taxon>
        <taxon>Mycosphaerellales</taxon>
        <taxon>Teratosphaeriaceae</taxon>
        <taxon>Hortaea</taxon>
    </lineage>
</organism>
<keyword evidence="1" id="KW-0175">Coiled coil</keyword>
<name>A0A3M7DEW4_HORWE</name>
<feature type="region of interest" description="Disordered" evidence="2">
    <location>
        <begin position="597"/>
        <end position="744"/>
    </location>
</feature>
<feature type="compositionally biased region" description="Basic and acidic residues" evidence="2">
    <location>
        <begin position="901"/>
        <end position="936"/>
    </location>
</feature>
<dbReference type="OrthoDB" id="3649449at2759"/>
<feature type="compositionally biased region" description="Basic and acidic residues" evidence="2">
    <location>
        <begin position="829"/>
        <end position="847"/>
    </location>
</feature>